<dbReference type="RefSeq" id="WP_121534600.1">
    <property type="nucleotide sequence ID" value="NZ_RCHI01000018.1"/>
</dbReference>
<evidence type="ECO:0000259" key="1">
    <source>
        <dbReference type="Pfam" id="PF10074"/>
    </source>
</evidence>
<dbReference type="Proteomes" id="UP000279673">
    <property type="component" value="Unassembled WGS sequence"/>
</dbReference>
<organism evidence="2 3">
    <name type="scientific">Paenirhodobacter hankyongi</name>
    <dbReference type="NCBI Taxonomy" id="2294033"/>
    <lineage>
        <taxon>Bacteria</taxon>
        <taxon>Pseudomonadati</taxon>
        <taxon>Pseudomonadota</taxon>
        <taxon>Alphaproteobacteria</taxon>
        <taxon>Rhodobacterales</taxon>
        <taxon>Rhodobacter group</taxon>
        <taxon>Paenirhodobacter</taxon>
    </lineage>
</organism>
<dbReference type="EMBL" id="RCHI01000018">
    <property type="protein sequence ID" value="RLL62893.1"/>
    <property type="molecule type" value="Genomic_DNA"/>
</dbReference>
<comment type="caution">
    <text evidence="2">The sequence shown here is derived from an EMBL/GenBank/DDBJ whole genome shotgun (WGS) entry which is preliminary data.</text>
</comment>
<dbReference type="AlphaFoldDB" id="A0A421BK68"/>
<evidence type="ECO:0000313" key="3">
    <source>
        <dbReference type="Proteomes" id="UP000279673"/>
    </source>
</evidence>
<dbReference type="Pfam" id="PF10074">
    <property type="entry name" value="RovC_DNA-bd"/>
    <property type="match status" value="1"/>
</dbReference>
<protein>
    <submittedName>
        <fullName evidence="2">DUF2285 domain-containing protein</fullName>
    </submittedName>
</protein>
<sequence length="88" mass="10028">MVQVDPTFLDDAPGGDEVTAYDRAHMALYLRLFDAAQEGADWREVVEVLFGLDPGAEPERCQNVYDSHLARARWMVRQGFRELGQRDS</sequence>
<keyword evidence="3" id="KW-1185">Reference proteome</keyword>
<name>A0A421BK68_9RHOB</name>
<dbReference type="InterPro" id="IPR018754">
    <property type="entry name" value="RovC-like_DNA-bd"/>
</dbReference>
<proteinExistence type="predicted"/>
<gene>
    <name evidence="2" type="ORF">DYS74_15575</name>
</gene>
<accession>A0A421BK68</accession>
<reference evidence="2 3" key="1">
    <citation type="submission" date="2018-10" db="EMBL/GenBank/DDBJ databases">
        <title>Rhodobacter sp . BO-81.</title>
        <authorList>
            <person name="Im W.T."/>
        </authorList>
    </citation>
    <scope>NUCLEOTIDE SEQUENCE [LARGE SCALE GENOMIC DNA]</scope>
    <source>
        <strain evidence="2 3">BO-81</strain>
    </source>
</reference>
<evidence type="ECO:0000313" key="2">
    <source>
        <dbReference type="EMBL" id="RLL62893.1"/>
    </source>
</evidence>
<feature type="domain" description="T6SS Transcription factor RovC-like DNA binding" evidence="1">
    <location>
        <begin position="16"/>
        <end position="83"/>
    </location>
</feature>